<dbReference type="EMBL" id="KV878592">
    <property type="protein sequence ID" value="OJJ55431.1"/>
    <property type="molecule type" value="Genomic_DNA"/>
</dbReference>
<keyword evidence="2" id="KW-1185">Reference proteome</keyword>
<dbReference type="VEuPathDB" id="FungiDB:ASPSYDRAFT_34360"/>
<sequence length="165" mass="18327">MMRSAHRSRLAEVALFVYRTSPRRRHGLVAPDYLNVVPPGSLTPQAAALDATSRSGHCDPHSTHYPRYPRYPRPVRSINGIGPLNQQYRVGFDGRVACDPVGHMKGIDVASARSVKISHQSESTHKKVCSGWCLNMREPRSKRPCLTSGSLGYRDLPRRDDLPGA</sequence>
<organism evidence="1 2">
    <name type="scientific">Aspergillus sydowii CBS 593.65</name>
    <dbReference type="NCBI Taxonomy" id="1036612"/>
    <lineage>
        <taxon>Eukaryota</taxon>
        <taxon>Fungi</taxon>
        <taxon>Dikarya</taxon>
        <taxon>Ascomycota</taxon>
        <taxon>Pezizomycotina</taxon>
        <taxon>Eurotiomycetes</taxon>
        <taxon>Eurotiomycetidae</taxon>
        <taxon>Eurotiales</taxon>
        <taxon>Aspergillaceae</taxon>
        <taxon>Aspergillus</taxon>
        <taxon>Aspergillus subgen. Nidulantes</taxon>
    </lineage>
</organism>
<name>A0A1L9T7S7_9EURO</name>
<reference evidence="2" key="1">
    <citation type="journal article" date="2017" name="Genome Biol.">
        <title>Comparative genomics reveals high biological diversity and specific adaptations in the industrially and medically important fungal genus Aspergillus.</title>
        <authorList>
            <person name="de Vries R.P."/>
            <person name="Riley R."/>
            <person name="Wiebenga A."/>
            <person name="Aguilar-Osorio G."/>
            <person name="Amillis S."/>
            <person name="Uchima C.A."/>
            <person name="Anderluh G."/>
            <person name="Asadollahi M."/>
            <person name="Askin M."/>
            <person name="Barry K."/>
            <person name="Battaglia E."/>
            <person name="Bayram O."/>
            <person name="Benocci T."/>
            <person name="Braus-Stromeyer S.A."/>
            <person name="Caldana C."/>
            <person name="Canovas D."/>
            <person name="Cerqueira G.C."/>
            <person name="Chen F."/>
            <person name="Chen W."/>
            <person name="Choi C."/>
            <person name="Clum A."/>
            <person name="Dos Santos R.A."/>
            <person name="Damasio A.R."/>
            <person name="Diallinas G."/>
            <person name="Emri T."/>
            <person name="Fekete E."/>
            <person name="Flipphi M."/>
            <person name="Freyberg S."/>
            <person name="Gallo A."/>
            <person name="Gournas C."/>
            <person name="Habgood R."/>
            <person name="Hainaut M."/>
            <person name="Harispe M.L."/>
            <person name="Henrissat B."/>
            <person name="Hilden K.S."/>
            <person name="Hope R."/>
            <person name="Hossain A."/>
            <person name="Karabika E."/>
            <person name="Karaffa L."/>
            <person name="Karanyi Z."/>
            <person name="Krasevec N."/>
            <person name="Kuo A."/>
            <person name="Kusch H."/>
            <person name="LaButti K."/>
            <person name="Lagendijk E.L."/>
            <person name="Lapidus A."/>
            <person name="Levasseur A."/>
            <person name="Lindquist E."/>
            <person name="Lipzen A."/>
            <person name="Logrieco A.F."/>
            <person name="MacCabe A."/>
            <person name="Maekelae M.R."/>
            <person name="Malavazi I."/>
            <person name="Melin P."/>
            <person name="Meyer V."/>
            <person name="Mielnichuk N."/>
            <person name="Miskei M."/>
            <person name="Molnar A.P."/>
            <person name="Mule G."/>
            <person name="Ngan C.Y."/>
            <person name="Orejas M."/>
            <person name="Orosz E."/>
            <person name="Ouedraogo J.P."/>
            <person name="Overkamp K.M."/>
            <person name="Park H.-S."/>
            <person name="Perrone G."/>
            <person name="Piumi F."/>
            <person name="Punt P.J."/>
            <person name="Ram A.F."/>
            <person name="Ramon A."/>
            <person name="Rauscher S."/>
            <person name="Record E."/>
            <person name="Riano-Pachon D.M."/>
            <person name="Robert V."/>
            <person name="Roehrig J."/>
            <person name="Ruller R."/>
            <person name="Salamov A."/>
            <person name="Salih N.S."/>
            <person name="Samson R.A."/>
            <person name="Sandor E."/>
            <person name="Sanguinetti M."/>
            <person name="Schuetze T."/>
            <person name="Sepcic K."/>
            <person name="Shelest E."/>
            <person name="Sherlock G."/>
            <person name="Sophianopoulou V."/>
            <person name="Squina F.M."/>
            <person name="Sun H."/>
            <person name="Susca A."/>
            <person name="Todd R.B."/>
            <person name="Tsang A."/>
            <person name="Unkles S.E."/>
            <person name="van de Wiele N."/>
            <person name="van Rossen-Uffink D."/>
            <person name="Oliveira J.V."/>
            <person name="Vesth T.C."/>
            <person name="Visser J."/>
            <person name="Yu J.-H."/>
            <person name="Zhou M."/>
            <person name="Andersen M.R."/>
            <person name="Archer D.B."/>
            <person name="Baker S.E."/>
            <person name="Benoit I."/>
            <person name="Brakhage A.A."/>
            <person name="Braus G.H."/>
            <person name="Fischer R."/>
            <person name="Frisvad J.C."/>
            <person name="Goldman G.H."/>
            <person name="Houbraken J."/>
            <person name="Oakley B."/>
            <person name="Pocsi I."/>
            <person name="Scazzocchio C."/>
            <person name="Seiboth B."/>
            <person name="vanKuyk P.A."/>
            <person name="Wortman J."/>
            <person name="Dyer P.S."/>
            <person name="Grigoriev I.V."/>
        </authorList>
    </citation>
    <scope>NUCLEOTIDE SEQUENCE [LARGE SCALE GENOMIC DNA]</scope>
    <source>
        <strain evidence="2">CBS 593.65</strain>
    </source>
</reference>
<dbReference type="RefSeq" id="XP_040699237.1">
    <property type="nucleotide sequence ID" value="XM_040845233.1"/>
</dbReference>
<gene>
    <name evidence="1" type="ORF">ASPSYDRAFT_34360</name>
</gene>
<dbReference type="GeneID" id="63761306"/>
<protein>
    <submittedName>
        <fullName evidence="1">Uncharacterized protein</fullName>
    </submittedName>
</protein>
<proteinExistence type="predicted"/>
<dbReference type="Proteomes" id="UP000184356">
    <property type="component" value="Unassembled WGS sequence"/>
</dbReference>
<accession>A0A1L9T7S7</accession>
<dbReference type="AlphaFoldDB" id="A0A1L9T7S7"/>
<evidence type="ECO:0000313" key="2">
    <source>
        <dbReference type="Proteomes" id="UP000184356"/>
    </source>
</evidence>
<evidence type="ECO:0000313" key="1">
    <source>
        <dbReference type="EMBL" id="OJJ55431.1"/>
    </source>
</evidence>